<organism evidence="3 4">
    <name type="scientific">Elysia marginata</name>
    <dbReference type="NCBI Taxonomy" id="1093978"/>
    <lineage>
        <taxon>Eukaryota</taxon>
        <taxon>Metazoa</taxon>
        <taxon>Spiralia</taxon>
        <taxon>Lophotrochozoa</taxon>
        <taxon>Mollusca</taxon>
        <taxon>Gastropoda</taxon>
        <taxon>Heterobranchia</taxon>
        <taxon>Euthyneura</taxon>
        <taxon>Panpulmonata</taxon>
        <taxon>Sacoglossa</taxon>
        <taxon>Placobranchoidea</taxon>
        <taxon>Plakobranchidae</taxon>
        <taxon>Elysia</taxon>
    </lineage>
</organism>
<dbReference type="Proteomes" id="UP000762676">
    <property type="component" value="Unassembled WGS sequence"/>
</dbReference>
<feature type="compositionally biased region" description="Pro residues" evidence="1">
    <location>
        <begin position="63"/>
        <end position="73"/>
    </location>
</feature>
<proteinExistence type="predicted"/>
<name>A0AAV4JAA3_9GAST</name>
<gene>
    <name evidence="3" type="ORF">ElyMa_003260400</name>
</gene>
<feature type="signal peptide" evidence="2">
    <location>
        <begin position="1"/>
        <end position="18"/>
    </location>
</feature>
<comment type="caution">
    <text evidence="3">The sequence shown here is derived from an EMBL/GenBank/DDBJ whole genome shotgun (WGS) entry which is preliminary data.</text>
</comment>
<evidence type="ECO:0000313" key="4">
    <source>
        <dbReference type="Proteomes" id="UP000762676"/>
    </source>
</evidence>
<feature type="compositionally biased region" description="Low complexity" evidence="1">
    <location>
        <begin position="51"/>
        <end position="62"/>
    </location>
</feature>
<accession>A0AAV4JAA3</accession>
<feature type="chain" id="PRO_5043786234" evidence="2">
    <location>
        <begin position="19"/>
        <end position="116"/>
    </location>
</feature>
<sequence length="116" mass="12546">MISVIAVAVVAAVGCCDSRDEEEEEEERGDDGEEVVRRSLLLLLLQHHSPSQVPLVPSSSPSSSPPSPLPSPPSATVFMRQRAGLVYVMIPGLMYYLLRERVVLAISPGVVYSTVQ</sequence>
<keyword evidence="4" id="KW-1185">Reference proteome</keyword>
<dbReference type="EMBL" id="BMAT01006697">
    <property type="protein sequence ID" value="GFS18296.1"/>
    <property type="molecule type" value="Genomic_DNA"/>
</dbReference>
<evidence type="ECO:0000313" key="3">
    <source>
        <dbReference type="EMBL" id="GFS18296.1"/>
    </source>
</evidence>
<keyword evidence="2" id="KW-0732">Signal</keyword>
<dbReference type="AlphaFoldDB" id="A0AAV4JAA3"/>
<reference evidence="3 4" key="1">
    <citation type="journal article" date="2021" name="Elife">
        <title>Chloroplast acquisition without the gene transfer in kleptoplastic sea slugs, Plakobranchus ocellatus.</title>
        <authorList>
            <person name="Maeda T."/>
            <person name="Takahashi S."/>
            <person name="Yoshida T."/>
            <person name="Shimamura S."/>
            <person name="Takaki Y."/>
            <person name="Nagai Y."/>
            <person name="Toyoda A."/>
            <person name="Suzuki Y."/>
            <person name="Arimoto A."/>
            <person name="Ishii H."/>
            <person name="Satoh N."/>
            <person name="Nishiyama T."/>
            <person name="Hasebe M."/>
            <person name="Maruyama T."/>
            <person name="Minagawa J."/>
            <person name="Obokata J."/>
            <person name="Shigenobu S."/>
        </authorList>
    </citation>
    <scope>NUCLEOTIDE SEQUENCE [LARGE SCALE GENOMIC DNA]</scope>
</reference>
<protein>
    <submittedName>
        <fullName evidence="3">Uncharacterized protein</fullName>
    </submittedName>
</protein>
<feature type="region of interest" description="Disordered" evidence="1">
    <location>
        <begin position="51"/>
        <end position="75"/>
    </location>
</feature>
<evidence type="ECO:0000256" key="1">
    <source>
        <dbReference type="SAM" id="MobiDB-lite"/>
    </source>
</evidence>
<evidence type="ECO:0000256" key="2">
    <source>
        <dbReference type="SAM" id="SignalP"/>
    </source>
</evidence>